<protein>
    <submittedName>
        <fullName evidence="2">Uncharacterized protein</fullName>
    </submittedName>
</protein>
<feature type="region of interest" description="Disordered" evidence="1">
    <location>
        <begin position="111"/>
        <end position="173"/>
    </location>
</feature>
<feature type="compositionally biased region" description="Basic and acidic residues" evidence="1">
    <location>
        <begin position="61"/>
        <end position="70"/>
    </location>
</feature>
<accession>A0A644W363</accession>
<feature type="compositionally biased region" description="Basic and acidic residues" evidence="1">
    <location>
        <begin position="111"/>
        <end position="158"/>
    </location>
</feature>
<reference evidence="2" key="1">
    <citation type="submission" date="2019-08" db="EMBL/GenBank/DDBJ databases">
        <authorList>
            <person name="Kucharzyk K."/>
            <person name="Murdoch R.W."/>
            <person name="Higgins S."/>
            <person name="Loffler F."/>
        </authorList>
    </citation>
    <scope>NUCLEOTIDE SEQUENCE</scope>
</reference>
<gene>
    <name evidence="2" type="ORF">SDC9_44365</name>
</gene>
<feature type="region of interest" description="Disordered" evidence="1">
    <location>
        <begin position="1"/>
        <end position="99"/>
    </location>
</feature>
<dbReference type="AlphaFoldDB" id="A0A644W363"/>
<evidence type="ECO:0000256" key="1">
    <source>
        <dbReference type="SAM" id="MobiDB-lite"/>
    </source>
</evidence>
<name>A0A644W363_9ZZZZ</name>
<comment type="caution">
    <text evidence="2">The sequence shown here is derived from an EMBL/GenBank/DDBJ whole genome shotgun (WGS) entry which is preliminary data.</text>
</comment>
<dbReference type="EMBL" id="VSSQ01000593">
    <property type="protein sequence ID" value="MPL98165.1"/>
    <property type="molecule type" value="Genomic_DNA"/>
</dbReference>
<sequence length="173" mass="19093">MFGVHSHPVQKNGEDPHEDEGDEEQRQGLAPDGNFHQAAEAVGQPARRFRLLQPPEPEQPEDPRQAEQPEHGGAASGKEKGKEDVPGDGGRPVHPPVPDIVLFFPAVGKIPGRELHGEKGGKEQIQPLKEKVVEQDRRYGGENRCRNEEEQRPLHDGMPEEEVDLPGVSALVR</sequence>
<organism evidence="2">
    <name type="scientific">bioreactor metagenome</name>
    <dbReference type="NCBI Taxonomy" id="1076179"/>
    <lineage>
        <taxon>unclassified sequences</taxon>
        <taxon>metagenomes</taxon>
        <taxon>ecological metagenomes</taxon>
    </lineage>
</organism>
<evidence type="ECO:0000313" key="2">
    <source>
        <dbReference type="EMBL" id="MPL98165.1"/>
    </source>
</evidence>
<proteinExistence type="predicted"/>